<dbReference type="EMBL" id="JAECZO010000023">
    <property type="protein sequence ID" value="KAK7202013.1"/>
    <property type="molecule type" value="Genomic_DNA"/>
</dbReference>
<evidence type="ECO:0000259" key="2">
    <source>
        <dbReference type="Pfam" id="PF25365"/>
    </source>
</evidence>
<sequence>MAFHFSRAAELLSSTQYLLEFDSTVKFKLVRNSRCATLQVSTVGIPPFSYTTVDFEDEPERLHKVAATESQTVSWAVSAGFFASVLGCFSGSSPISLEVDDNLTCVLLYQQREDDAGVQVAQIGALHDLGPKLLVDHDVGKLYTIADLRNFRQAVRSVCAGDDERCDVFLQRVSATGCELVMQASTVTSSLQLSLDERCDVSKHLEGSARCADLLEFARLCSRMAKLADSTSLMLGVGPSGITLFRFEWHTDHGKRTANLYFCTA</sequence>
<dbReference type="InterPro" id="IPR059038">
    <property type="entry name" value="DUF7881_C"/>
</dbReference>
<accession>A0AAW0F743</accession>
<reference evidence="3 4" key="1">
    <citation type="journal article" date="2021" name="MBio">
        <title>A New Model Trypanosomatid, Novymonas esmeraldas: Genomic Perception of Its 'Candidatus Pandoraea novymonadis' Endosymbiont.</title>
        <authorList>
            <person name="Zakharova A."/>
            <person name="Saura A."/>
            <person name="Butenko A."/>
            <person name="Podesvova L."/>
            <person name="Warmusova S."/>
            <person name="Kostygov A.Y."/>
            <person name="Nenarokova A."/>
            <person name="Lukes J."/>
            <person name="Opperdoes F.R."/>
            <person name="Yurchenko V."/>
        </authorList>
    </citation>
    <scope>NUCLEOTIDE SEQUENCE [LARGE SCALE GENOMIC DNA]</scope>
    <source>
        <strain evidence="3 4">E262AT.01</strain>
    </source>
</reference>
<proteinExistence type="predicted"/>
<evidence type="ECO:0000259" key="1">
    <source>
        <dbReference type="Pfam" id="PF25363"/>
    </source>
</evidence>
<dbReference type="Pfam" id="PF25363">
    <property type="entry name" value="DUF7881_C"/>
    <property type="match status" value="1"/>
</dbReference>
<dbReference type="Pfam" id="PF25365">
    <property type="entry name" value="DUF7881_N"/>
    <property type="match status" value="1"/>
</dbReference>
<gene>
    <name evidence="3" type="ORF">NESM_000269600</name>
</gene>
<dbReference type="Proteomes" id="UP001430356">
    <property type="component" value="Unassembled WGS sequence"/>
</dbReference>
<keyword evidence="4" id="KW-1185">Reference proteome</keyword>
<feature type="domain" description="DUF7881" evidence="1">
    <location>
        <begin position="130"/>
        <end position="261"/>
    </location>
</feature>
<evidence type="ECO:0000313" key="3">
    <source>
        <dbReference type="EMBL" id="KAK7202013.1"/>
    </source>
</evidence>
<comment type="caution">
    <text evidence="3">The sequence shown here is derived from an EMBL/GenBank/DDBJ whole genome shotgun (WGS) entry which is preliminary data.</text>
</comment>
<feature type="domain" description="DUF7881" evidence="2">
    <location>
        <begin position="2"/>
        <end position="129"/>
    </location>
</feature>
<name>A0AAW0F743_9TRYP</name>
<dbReference type="AlphaFoldDB" id="A0AAW0F743"/>
<protein>
    <recommendedName>
        <fullName evidence="5">Cell cycle checkpoint protein RAD1</fullName>
    </recommendedName>
</protein>
<organism evidence="3 4">
    <name type="scientific">Novymonas esmeraldas</name>
    <dbReference type="NCBI Taxonomy" id="1808958"/>
    <lineage>
        <taxon>Eukaryota</taxon>
        <taxon>Discoba</taxon>
        <taxon>Euglenozoa</taxon>
        <taxon>Kinetoplastea</taxon>
        <taxon>Metakinetoplastina</taxon>
        <taxon>Trypanosomatida</taxon>
        <taxon>Trypanosomatidae</taxon>
        <taxon>Novymonas</taxon>
    </lineage>
</organism>
<evidence type="ECO:0008006" key="5">
    <source>
        <dbReference type="Google" id="ProtNLM"/>
    </source>
</evidence>
<dbReference type="InterPro" id="IPR059037">
    <property type="entry name" value="DUF7881_N"/>
</dbReference>
<evidence type="ECO:0000313" key="4">
    <source>
        <dbReference type="Proteomes" id="UP001430356"/>
    </source>
</evidence>